<dbReference type="InterPro" id="IPR005746">
    <property type="entry name" value="Thioredoxin"/>
</dbReference>
<dbReference type="GO" id="GO:0015035">
    <property type="term" value="F:protein-disulfide reductase activity"/>
    <property type="evidence" value="ECO:0007669"/>
    <property type="project" value="InterPro"/>
</dbReference>
<evidence type="ECO:0000313" key="7">
    <source>
        <dbReference type="EMBL" id="KIO22516.1"/>
    </source>
</evidence>
<accession>A0A0C3QBJ7</accession>
<sequence>MTVTVINSLEEFNTVIGSGDWVVIDFWAPWCGPCRMISPILEKFSEQGEFGHIKFYKVDVDEVPDVAQEVGIKAMPTFTLFKDGSKVDELVGASPQGLQNLLLKTA</sequence>
<name>A0A0C3QBJ7_9AGAM</name>
<evidence type="ECO:0000259" key="6">
    <source>
        <dbReference type="PROSITE" id="PS51352"/>
    </source>
</evidence>
<evidence type="ECO:0000256" key="1">
    <source>
        <dbReference type="ARBA" id="ARBA00020570"/>
    </source>
</evidence>
<feature type="site" description="Deprotonates C-terminal active site Cys" evidence="4">
    <location>
        <position position="25"/>
    </location>
</feature>
<evidence type="ECO:0000256" key="2">
    <source>
        <dbReference type="ARBA" id="ARBA00023157"/>
    </source>
</evidence>
<evidence type="ECO:0000256" key="4">
    <source>
        <dbReference type="PIRSR" id="PIRSR000077-1"/>
    </source>
</evidence>
<organism evidence="7 8">
    <name type="scientific">Tulasnella calospora MUT 4182</name>
    <dbReference type="NCBI Taxonomy" id="1051891"/>
    <lineage>
        <taxon>Eukaryota</taxon>
        <taxon>Fungi</taxon>
        <taxon>Dikarya</taxon>
        <taxon>Basidiomycota</taxon>
        <taxon>Agaricomycotina</taxon>
        <taxon>Agaricomycetes</taxon>
        <taxon>Cantharellales</taxon>
        <taxon>Tulasnellaceae</taxon>
        <taxon>Tulasnella</taxon>
    </lineage>
</organism>
<dbReference type="STRING" id="1051891.A0A0C3QBJ7"/>
<feature type="domain" description="Thioredoxin" evidence="6">
    <location>
        <begin position="1"/>
        <end position="106"/>
    </location>
</feature>
<feature type="active site" description="Nucleophile" evidence="4">
    <location>
        <position position="31"/>
    </location>
</feature>
<gene>
    <name evidence="7" type="ORF">M407DRAFT_245155</name>
</gene>
<reference evidence="7 8" key="1">
    <citation type="submission" date="2014-04" db="EMBL/GenBank/DDBJ databases">
        <authorList>
            <consortium name="DOE Joint Genome Institute"/>
            <person name="Kuo A."/>
            <person name="Girlanda M."/>
            <person name="Perotto S."/>
            <person name="Kohler A."/>
            <person name="Nagy L.G."/>
            <person name="Floudas D."/>
            <person name="Copeland A."/>
            <person name="Barry K.W."/>
            <person name="Cichocki N."/>
            <person name="Veneault-Fourrey C."/>
            <person name="LaButti K."/>
            <person name="Lindquist E.A."/>
            <person name="Lipzen A."/>
            <person name="Lundell T."/>
            <person name="Morin E."/>
            <person name="Murat C."/>
            <person name="Sun H."/>
            <person name="Tunlid A."/>
            <person name="Henrissat B."/>
            <person name="Grigoriev I.V."/>
            <person name="Hibbett D.S."/>
            <person name="Martin F."/>
            <person name="Nordberg H.P."/>
            <person name="Cantor M.N."/>
            <person name="Hua S.X."/>
        </authorList>
    </citation>
    <scope>NUCLEOTIDE SEQUENCE [LARGE SCALE GENOMIC DNA]</scope>
    <source>
        <strain evidence="7 8">MUT 4182</strain>
    </source>
</reference>
<dbReference type="InterPro" id="IPR017937">
    <property type="entry name" value="Thioredoxin_CS"/>
</dbReference>
<dbReference type="SUPFAM" id="SSF52833">
    <property type="entry name" value="Thioredoxin-like"/>
    <property type="match status" value="1"/>
</dbReference>
<protein>
    <recommendedName>
        <fullName evidence="1 3">Thioredoxin</fullName>
    </recommendedName>
</protein>
<dbReference type="HOGENOM" id="CLU_090389_14_0_1"/>
<keyword evidence="5" id="KW-0676">Redox-active center</keyword>
<dbReference type="NCBIfam" id="TIGR01068">
    <property type="entry name" value="thioredoxin"/>
    <property type="match status" value="1"/>
</dbReference>
<feature type="active site" description="Nucleophile" evidence="4">
    <location>
        <position position="34"/>
    </location>
</feature>
<keyword evidence="2 5" id="KW-1015">Disulfide bond</keyword>
<evidence type="ECO:0000256" key="5">
    <source>
        <dbReference type="PIRSR" id="PIRSR000077-4"/>
    </source>
</evidence>
<evidence type="ECO:0000256" key="3">
    <source>
        <dbReference type="PIRNR" id="PIRNR000077"/>
    </source>
</evidence>
<dbReference type="CDD" id="cd02947">
    <property type="entry name" value="TRX_family"/>
    <property type="match status" value="1"/>
</dbReference>
<dbReference type="InterPro" id="IPR013766">
    <property type="entry name" value="Thioredoxin_domain"/>
</dbReference>
<comment type="similarity">
    <text evidence="3">Belongs to the thioredoxin family.</text>
</comment>
<dbReference type="PROSITE" id="PS00194">
    <property type="entry name" value="THIOREDOXIN_1"/>
    <property type="match status" value="1"/>
</dbReference>
<dbReference type="Pfam" id="PF00085">
    <property type="entry name" value="Thioredoxin"/>
    <property type="match status" value="1"/>
</dbReference>
<dbReference type="Gene3D" id="3.40.30.10">
    <property type="entry name" value="Glutaredoxin"/>
    <property type="match status" value="1"/>
</dbReference>
<dbReference type="EMBL" id="KN823108">
    <property type="protein sequence ID" value="KIO22516.1"/>
    <property type="molecule type" value="Genomic_DNA"/>
</dbReference>
<dbReference type="FunFam" id="3.40.30.10:FF:000245">
    <property type="entry name" value="Thioredoxin"/>
    <property type="match status" value="1"/>
</dbReference>
<keyword evidence="8" id="KW-1185">Reference proteome</keyword>
<evidence type="ECO:0000313" key="8">
    <source>
        <dbReference type="Proteomes" id="UP000054248"/>
    </source>
</evidence>
<dbReference type="AlphaFoldDB" id="A0A0C3QBJ7"/>
<feature type="site" description="Contributes to redox potential value" evidence="4">
    <location>
        <position position="33"/>
    </location>
</feature>
<dbReference type="Proteomes" id="UP000054248">
    <property type="component" value="Unassembled WGS sequence"/>
</dbReference>
<dbReference type="PIRSF" id="PIRSF000077">
    <property type="entry name" value="Thioredoxin"/>
    <property type="match status" value="1"/>
</dbReference>
<dbReference type="PRINTS" id="PR00421">
    <property type="entry name" value="THIOREDOXIN"/>
</dbReference>
<dbReference type="PANTHER" id="PTHR46115">
    <property type="entry name" value="THIOREDOXIN-LIKE PROTEIN 1"/>
    <property type="match status" value="1"/>
</dbReference>
<feature type="disulfide bond" description="Redox-active" evidence="5">
    <location>
        <begin position="31"/>
        <end position="34"/>
    </location>
</feature>
<feature type="site" description="Contributes to redox potential value" evidence="4">
    <location>
        <position position="32"/>
    </location>
</feature>
<proteinExistence type="inferred from homology"/>
<dbReference type="InterPro" id="IPR036249">
    <property type="entry name" value="Thioredoxin-like_sf"/>
</dbReference>
<dbReference type="OrthoDB" id="2121326at2759"/>
<dbReference type="PROSITE" id="PS51352">
    <property type="entry name" value="THIOREDOXIN_2"/>
    <property type="match status" value="1"/>
</dbReference>
<reference evidence="8" key="2">
    <citation type="submission" date="2015-01" db="EMBL/GenBank/DDBJ databases">
        <title>Evolutionary Origins and Diversification of the Mycorrhizal Mutualists.</title>
        <authorList>
            <consortium name="DOE Joint Genome Institute"/>
            <consortium name="Mycorrhizal Genomics Consortium"/>
            <person name="Kohler A."/>
            <person name="Kuo A."/>
            <person name="Nagy L.G."/>
            <person name="Floudas D."/>
            <person name="Copeland A."/>
            <person name="Barry K.W."/>
            <person name="Cichocki N."/>
            <person name="Veneault-Fourrey C."/>
            <person name="LaButti K."/>
            <person name="Lindquist E.A."/>
            <person name="Lipzen A."/>
            <person name="Lundell T."/>
            <person name="Morin E."/>
            <person name="Murat C."/>
            <person name="Riley R."/>
            <person name="Ohm R."/>
            <person name="Sun H."/>
            <person name="Tunlid A."/>
            <person name="Henrissat B."/>
            <person name="Grigoriev I.V."/>
            <person name="Hibbett D.S."/>
            <person name="Martin F."/>
        </authorList>
    </citation>
    <scope>NUCLEOTIDE SEQUENCE [LARGE SCALE GENOMIC DNA]</scope>
    <source>
        <strain evidence="8">MUT 4182</strain>
    </source>
</reference>